<dbReference type="Pfam" id="PF07228">
    <property type="entry name" value="SpoIIE"/>
    <property type="match status" value="1"/>
</dbReference>
<keyword evidence="1" id="KW-0378">Hydrolase</keyword>
<dbReference type="Pfam" id="PF08448">
    <property type="entry name" value="PAS_4"/>
    <property type="match status" value="1"/>
</dbReference>
<dbReference type="SMART" id="SM00331">
    <property type="entry name" value="PP2C_SIG"/>
    <property type="match status" value="1"/>
</dbReference>
<dbReference type="InterPro" id="IPR013767">
    <property type="entry name" value="PAS_fold"/>
</dbReference>
<keyword evidence="5" id="KW-1185">Reference proteome</keyword>
<dbReference type="InterPro" id="IPR035965">
    <property type="entry name" value="PAS-like_dom_sf"/>
</dbReference>
<dbReference type="InterPro" id="IPR003018">
    <property type="entry name" value="GAF"/>
</dbReference>
<dbReference type="RefSeq" id="WP_037767709.1">
    <property type="nucleotide sequence ID" value="NZ_JAHSSQ010000003.1"/>
</dbReference>
<evidence type="ECO:0000313" key="4">
    <source>
        <dbReference type="EMBL" id="MBZ6150818.1"/>
    </source>
</evidence>
<dbReference type="InterPro" id="IPR013656">
    <property type="entry name" value="PAS_4"/>
</dbReference>
<dbReference type="Gene3D" id="3.30.565.10">
    <property type="entry name" value="Histidine kinase-like ATPase, C-terminal domain"/>
    <property type="match status" value="1"/>
</dbReference>
<accession>A0ABS7VYN0</accession>
<feature type="domain" description="PAS" evidence="3">
    <location>
        <begin position="30"/>
        <end position="67"/>
    </location>
</feature>
<dbReference type="NCBIfam" id="TIGR00229">
    <property type="entry name" value="sensory_box"/>
    <property type="match status" value="2"/>
</dbReference>
<dbReference type="InterPro" id="IPR003594">
    <property type="entry name" value="HATPase_dom"/>
</dbReference>
<dbReference type="InterPro" id="IPR036457">
    <property type="entry name" value="PPM-type-like_dom_sf"/>
</dbReference>
<dbReference type="PROSITE" id="PS50112">
    <property type="entry name" value="PAS"/>
    <property type="match status" value="1"/>
</dbReference>
<comment type="caution">
    <text evidence="4">The sequence shown here is derived from an EMBL/GenBank/DDBJ whole genome shotgun (WGS) entry which is preliminary data.</text>
</comment>
<dbReference type="InterPro" id="IPR036890">
    <property type="entry name" value="HATPase_C_sf"/>
</dbReference>
<dbReference type="PANTHER" id="PTHR43156">
    <property type="entry name" value="STAGE II SPORULATION PROTEIN E-RELATED"/>
    <property type="match status" value="1"/>
</dbReference>
<dbReference type="SUPFAM" id="SSF81606">
    <property type="entry name" value="PP2C-like"/>
    <property type="match status" value="1"/>
</dbReference>
<dbReference type="CDD" id="cd00130">
    <property type="entry name" value="PAS"/>
    <property type="match status" value="2"/>
</dbReference>
<proteinExistence type="predicted"/>
<dbReference type="Gene3D" id="3.30.450.20">
    <property type="entry name" value="PAS domain"/>
    <property type="match status" value="2"/>
</dbReference>
<dbReference type="SUPFAM" id="SSF55785">
    <property type="entry name" value="PYP-like sensor domain (PAS domain)"/>
    <property type="match status" value="2"/>
</dbReference>
<dbReference type="Gene3D" id="3.60.40.10">
    <property type="entry name" value="PPM-type phosphatase domain"/>
    <property type="match status" value="1"/>
</dbReference>
<dbReference type="Gene3D" id="3.30.450.40">
    <property type="match status" value="1"/>
</dbReference>
<dbReference type="CDD" id="cd16936">
    <property type="entry name" value="HATPase_RsbW-like"/>
    <property type="match status" value="1"/>
</dbReference>
<feature type="region of interest" description="Disordered" evidence="2">
    <location>
        <begin position="1"/>
        <end position="20"/>
    </location>
</feature>
<reference evidence="4 5" key="1">
    <citation type="submission" date="2021-06" db="EMBL/GenBank/DDBJ databases">
        <title>Ecological speciation of a Streptomyces species isolated from different habitats and geographic origins.</title>
        <authorList>
            <person name="Wang J."/>
        </authorList>
    </citation>
    <scope>NUCLEOTIDE SEQUENCE [LARGE SCALE GENOMIC DNA]</scope>
    <source>
        <strain evidence="4 5">FXJ8.012</strain>
    </source>
</reference>
<evidence type="ECO:0000313" key="5">
    <source>
        <dbReference type="Proteomes" id="UP000758701"/>
    </source>
</evidence>
<dbReference type="Pfam" id="PF13581">
    <property type="entry name" value="HATPase_c_2"/>
    <property type="match status" value="1"/>
</dbReference>
<dbReference type="Proteomes" id="UP000758701">
    <property type="component" value="Unassembled WGS sequence"/>
</dbReference>
<dbReference type="Pfam" id="PF01590">
    <property type="entry name" value="GAF"/>
    <property type="match status" value="1"/>
</dbReference>
<feature type="compositionally biased region" description="Polar residues" evidence="2">
    <location>
        <begin position="1"/>
        <end position="11"/>
    </location>
</feature>
<dbReference type="Pfam" id="PF00989">
    <property type="entry name" value="PAS"/>
    <property type="match status" value="1"/>
</dbReference>
<gene>
    <name evidence="4" type="ORF">KVH32_06500</name>
</gene>
<evidence type="ECO:0000256" key="1">
    <source>
        <dbReference type="ARBA" id="ARBA00022801"/>
    </source>
</evidence>
<dbReference type="SUPFAM" id="SSF55874">
    <property type="entry name" value="ATPase domain of HSP90 chaperone/DNA topoisomerase II/histidine kinase"/>
    <property type="match status" value="1"/>
</dbReference>
<dbReference type="SUPFAM" id="SSF55781">
    <property type="entry name" value="GAF domain-like"/>
    <property type="match status" value="1"/>
</dbReference>
<dbReference type="InterPro" id="IPR001932">
    <property type="entry name" value="PPM-type_phosphatase-like_dom"/>
</dbReference>
<name>A0ABS7VYN0_STROV</name>
<protein>
    <submittedName>
        <fullName evidence="4">SpoIIE family protein phosphatase</fullName>
    </submittedName>
</protein>
<dbReference type="PANTHER" id="PTHR43156:SF2">
    <property type="entry name" value="STAGE II SPORULATION PROTEIN E"/>
    <property type="match status" value="1"/>
</dbReference>
<dbReference type="InterPro" id="IPR000014">
    <property type="entry name" value="PAS"/>
</dbReference>
<evidence type="ECO:0000259" key="3">
    <source>
        <dbReference type="PROSITE" id="PS50112"/>
    </source>
</evidence>
<dbReference type="InterPro" id="IPR052016">
    <property type="entry name" value="Bact_Sigma-Reg"/>
</dbReference>
<dbReference type="InterPro" id="IPR029016">
    <property type="entry name" value="GAF-like_dom_sf"/>
</dbReference>
<organism evidence="4 5">
    <name type="scientific">Streptomyces olivaceus</name>
    <dbReference type="NCBI Taxonomy" id="47716"/>
    <lineage>
        <taxon>Bacteria</taxon>
        <taxon>Bacillati</taxon>
        <taxon>Actinomycetota</taxon>
        <taxon>Actinomycetes</taxon>
        <taxon>Kitasatosporales</taxon>
        <taxon>Streptomycetaceae</taxon>
        <taxon>Streptomyces</taxon>
    </lineage>
</organism>
<dbReference type="SMART" id="SM00091">
    <property type="entry name" value="PAS"/>
    <property type="match status" value="2"/>
</dbReference>
<evidence type="ECO:0000256" key="2">
    <source>
        <dbReference type="SAM" id="MobiDB-lite"/>
    </source>
</evidence>
<dbReference type="EMBL" id="JAHSTP010000002">
    <property type="protein sequence ID" value="MBZ6150818.1"/>
    <property type="molecule type" value="Genomic_DNA"/>
</dbReference>
<sequence length="818" mass="88186">MSTVGYGQPSRSGGDPWGLVPDEAATARALLDGSGRITHWNDGARRLLGHTAAQMLGRPAAELLADPVAATAPARDERWTGTVDLRHRDGRRLSVRLLVHRLGPHEGHPDGWLLVSPLAGTERTEKDDQLPRLAFLYAPNALALYDTEIRLRRANRAMEEVIGLSEDEARGLRLSEIGGKPQSIELEEQLRQVVESGRPRDVRTRLRTGGESREHAWLGRIAPVWDARVGLVAVVLSAVDVTGEDRAQVRLQLVNDASRRIGSTLETGRTAQELVDVCVPRLADFGSVDLLATPYLHGDAPPSLQNGVLTLQRVAHRSLREATPEALVETGQEWDHAVASSMVRAVLAGESVVLYKDDPAFHAWAEQEPMRARYARELGVHSILSVPLSARGVTLGVAQFLRYRRPDPFAPDDVLVAREIVARAAVCLDNAQRFTRERETALALQHNLLPQRLPQRSAVQVASRYLAASGRTGVGGDWFDVIPLSGARVGLIVGDVVGHGVQASATMGRLRTAVRTLADVDLPPEELLTHLDDLVLRLSEETGGDETAGDVGTTCLYAVYDPVAGTCTVARAGHPPPVLIDPGTGGAVTMELPAGPPLGLGGLPFESAEFSLPEGSVLALFTDGLVERRDRDVDEGYRLLHEALAAPAVSLDARCGAVVEALLPSGAPGDDVALLMARTRVLDAAHVVTWDVPDDPASCGTARKDVEGQLTRWELQEAAFTTELVVTELISNAIRHSSGPIRLRLILDRTLIVEVSDTSSTAPHLRRAAVFDEGGRGLMLVAQLAQRWGTRHSADGKTIWAELQLPDDCVKFAGSTAR</sequence>